<organism evidence="2 3">
    <name type="scientific">Bacteroides xylanisolvens</name>
    <dbReference type="NCBI Taxonomy" id="371601"/>
    <lineage>
        <taxon>Bacteria</taxon>
        <taxon>Pseudomonadati</taxon>
        <taxon>Bacteroidota</taxon>
        <taxon>Bacteroidia</taxon>
        <taxon>Bacteroidales</taxon>
        <taxon>Bacteroidaceae</taxon>
        <taxon>Bacteroides</taxon>
    </lineage>
</organism>
<name>A0A921I445_9BACE</name>
<feature type="chain" id="PRO_5037915896" evidence="1">
    <location>
        <begin position="22"/>
        <end position="366"/>
    </location>
</feature>
<gene>
    <name evidence="2" type="ORF">K8V07_04295</name>
</gene>
<accession>A0A921I445</accession>
<comment type="caution">
    <text evidence="2">The sequence shown here is derived from an EMBL/GenBank/DDBJ whole genome shotgun (WGS) entry which is preliminary data.</text>
</comment>
<reference evidence="2" key="2">
    <citation type="submission" date="2021-09" db="EMBL/GenBank/DDBJ databases">
        <authorList>
            <person name="Gilroy R."/>
        </authorList>
    </citation>
    <scope>NUCLEOTIDE SEQUENCE</scope>
    <source>
        <strain evidence="2">CHK154-13316</strain>
    </source>
</reference>
<proteinExistence type="predicted"/>
<evidence type="ECO:0000313" key="2">
    <source>
        <dbReference type="EMBL" id="HJG11128.1"/>
    </source>
</evidence>
<dbReference type="PROSITE" id="PS51257">
    <property type="entry name" value="PROKAR_LIPOPROTEIN"/>
    <property type="match status" value="1"/>
</dbReference>
<sequence length="366" mass="41946">MNKFVYIILFSFVVCLLSACGSDKEEMSRFGGDDDAVWVNLDINVSLTDVMHSGITRAEGDGYEDAANGYELMSTLRIIVVRPDNTVEENRFISFRDVLQHYGDERFKVRGRETKRVYLFANENSSVDIQSEDGVRIRLKDELERIKKGDAFPTEKIGKLMVKLDEGKQLEVKPNYVPMNECHTVEVGETDRKADLFIIRTAVKYSFYVKNESSLDKTVTGYAVHNMARQAYLLPRGVRYRDVEGSDGTIYKEIEAFEVPETEYYTYRFNASYSLPKNKEITLSPSCYFLEGKHVYEDEGGADEKKNYSVSLWVDGAELKGFLDNVPQLPRNTHVKVYITIKDTSTDWKVDVRPYTEVTLDPDFGL</sequence>
<protein>
    <submittedName>
        <fullName evidence="2">Uncharacterized protein</fullName>
    </submittedName>
</protein>
<reference evidence="2" key="1">
    <citation type="journal article" date="2021" name="PeerJ">
        <title>Extensive microbial diversity within the chicken gut microbiome revealed by metagenomics and culture.</title>
        <authorList>
            <person name="Gilroy R."/>
            <person name="Ravi A."/>
            <person name="Getino M."/>
            <person name="Pursley I."/>
            <person name="Horton D.L."/>
            <person name="Alikhan N.F."/>
            <person name="Baker D."/>
            <person name="Gharbi K."/>
            <person name="Hall N."/>
            <person name="Watson M."/>
            <person name="Adriaenssens E.M."/>
            <person name="Foster-Nyarko E."/>
            <person name="Jarju S."/>
            <person name="Secka A."/>
            <person name="Antonio M."/>
            <person name="Oren A."/>
            <person name="Chaudhuri R.R."/>
            <person name="La Ragione R."/>
            <person name="Hildebrand F."/>
            <person name="Pallen M.J."/>
        </authorList>
    </citation>
    <scope>NUCLEOTIDE SEQUENCE</scope>
    <source>
        <strain evidence="2">CHK154-13316</strain>
    </source>
</reference>
<evidence type="ECO:0000313" key="3">
    <source>
        <dbReference type="Proteomes" id="UP000747074"/>
    </source>
</evidence>
<dbReference type="EMBL" id="DYVL01000057">
    <property type="protein sequence ID" value="HJG11128.1"/>
    <property type="molecule type" value="Genomic_DNA"/>
</dbReference>
<dbReference type="Proteomes" id="UP000747074">
    <property type="component" value="Unassembled WGS sequence"/>
</dbReference>
<keyword evidence="1" id="KW-0732">Signal</keyword>
<evidence type="ECO:0000256" key="1">
    <source>
        <dbReference type="SAM" id="SignalP"/>
    </source>
</evidence>
<feature type="signal peptide" evidence="1">
    <location>
        <begin position="1"/>
        <end position="21"/>
    </location>
</feature>
<dbReference type="AlphaFoldDB" id="A0A921I445"/>